<comment type="caution">
    <text evidence="2">The sequence shown here is derived from an EMBL/GenBank/DDBJ whole genome shotgun (WGS) entry which is preliminary data.</text>
</comment>
<proteinExistence type="predicted"/>
<feature type="non-terminal residue" evidence="2">
    <location>
        <position position="1"/>
    </location>
</feature>
<evidence type="ECO:0000313" key="3">
    <source>
        <dbReference type="Proteomes" id="UP000789901"/>
    </source>
</evidence>
<organism evidence="2 3">
    <name type="scientific">Gigaspora margarita</name>
    <dbReference type="NCBI Taxonomy" id="4874"/>
    <lineage>
        <taxon>Eukaryota</taxon>
        <taxon>Fungi</taxon>
        <taxon>Fungi incertae sedis</taxon>
        <taxon>Mucoromycota</taxon>
        <taxon>Glomeromycotina</taxon>
        <taxon>Glomeromycetes</taxon>
        <taxon>Diversisporales</taxon>
        <taxon>Gigasporaceae</taxon>
        <taxon>Gigaspora</taxon>
    </lineage>
</organism>
<sequence length="56" mass="6584">GKINNMNEIENVEFEKSDIFPIAKNKLGRPHSCPDCQNKQFTQSELQSHIKERRKK</sequence>
<protein>
    <submittedName>
        <fullName evidence="2">7855_t:CDS:1</fullName>
    </submittedName>
</protein>
<dbReference type="Proteomes" id="UP000789901">
    <property type="component" value="Unassembled WGS sequence"/>
</dbReference>
<keyword evidence="3" id="KW-1185">Reference proteome</keyword>
<evidence type="ECO:0000256" key="1">
    <source>
        <dbReference type="SAM" id="MobiDB-lite"/>
    </source>
</evidence>
<gene>
    <name evidence="2" type="ORF">GMARGA_LOCUS36752</name>
</gene>
<feature type="region of interest" description="Disordered" evidence="1">
    <location>
        <begin position="34"/>
        <end position="56"/>
    </location>
</feature>
<accession>A0ABN7X040</accession>
<reference evidence="2 3" key="1">
    <citation type="submission" date="2021-06" db="EMBL/GenBank/DDBJ databases">
        <authorList>
            <person name="Kallberg Y."/>
            <person name="Tangrot J."/>
            <person name="Rosling A."/>
        </authorList>
    </citation>
    <scope>NUCLEOTIDE SEQUENCE [LARGE SCALE GENOMIC DNA]</scope>
    <source>
        <strain evidence="2 3">120-4 pot B 10/14</strain>
    </source>
</reference>
<name>A0ABN7X040_GIGMA</name>
<dbReference type="EMBL" id="CAJVQB010073710">
    <property type="protein sequence ID" value="CAG8843830.1"/>
    <property type="molecule type" value="Genomic_DNA"/>
</dbReference>
<feature type="compositionally biased region" description="Polar residues" evidence="1">
    <location>
        <begin position="35"/>
        <end position="47"/>
    </location>
</feature>
<evidence type="ECO:0000313" key="2">
    <source>
        <dbReference type="EMBL" id="CAG8843830.1"/>
    </source>
</evidence>